<dbReference type="Gene3D" id="1.25.10.10">
    <property type="entry name" value="Leucine-rich Repeat Variant"/>
    <property type="match status" value="1"/>
</dbReference>
<comment type="caution">
    <text evidence="1">The sequence shown here is derived from an EMBL/GenBank/DDBJ whole genome shotgun (WGS) entry which is preliminary data.</text>
</comment>
<dbReference type="InterPro" id="IPR016024">
    <property type="entry name" value="ARM-type_fold"/>
</dbReference>
<dbReference type="EMBL" id="JAHRHJ020000008">
    <property type="protein sequence ID" value="KAH9305028.1"/>
    <property type="molecule type" value="Genomic_DNA"/>
</dbReference>
<feature type="non-terminal residue" evidence="1">
    <location>
        <position position="1"/>
    </location>
</feature>
<dbReference type="InterPro" id="IPR052623">
    <property type="entry name" value="DAAF5"/>
</dbReference>
<proteinExistence type="predicted"/>
<dbReference type="Proteomes" id="UP000824469">
    <property type="component" value="Unassembled WGS sequence"/>
</dbReference>
<feature type="non-terminal residue" evidence="1">
    <location>
        <position position="326"/>
    </location>
</feature>
<dbReference type="PANTHER" id="PTHR16216">
    <property type="entry name" value="DYNEIN ASSEMBLY FACTOR 5, AXONEMAL"/>
    <property type="match status" value="1"/>
</dbReference>
<gene>
    <name evidence="1" type="ORF">KI387_009432</name>
</gene>
<sequence>VTKQLYDANLGFSDHPTIRQQLLAVLENLIEKGGASCQSSSLEICLLLLQLQSLDGDSKIHQLAVAMINNLGRAIGFNSGKEVYAKYTESIIGVITNGHSEWTRTSSGAFFFQTFLENCGSCVGPYLETLLPVFSDCLNAERDPVLRLSLVPLIDKLFEVDELGVWWQPLALHTIGGILLPCSVWHIGKVAAEIRHAAMVALGTFLSRDLCSQEHLGVLLRSQQLLSIVTSCLEEDYYTETRRVSCHVIQHILRIAGSEFDDEQIAAASKSLQKRLDDSSDVVRLAILPAISKLLITSSSPNRNIDIRGFLSNLILHMDDPNEKLK</sequence>
<evidence type="ECO:0000313" key="1">
    <source>
        <dbReference type="EMBL" id="KAH9305028.1"/>
    </source>
</evidence>
<evidence type="ECO:0000313" key="2">
    <source>
        <dbReference type="Proteomes" id="UP000824469"/>
    </source>
</evidence>
<organism evidence="1 2">
    <name type="scientific">Taxus chinensis</name>
    <name type="common">Chinese yew</name>
    <name type="synonym">Taxus wallichiana var. chinensis</name>
    <dbReference type="NCBI Taxonomy" id="29808"/>
    <lineage>
        <taxon>Eukaryota</taxon>
        <taxon>Viridiplantae</taxon>
        <taxon>Streptophyta</taxon>
        <taxon>Embryophyta</taxon>
        <taxon>Tracheophyta</taxon>
        <taxon>Spermatophyta</taxon>
        <taxon>Pinopsida</taxon>
        <taxon>Pinidae</taxon>
        <taxon>Conifers II</taxon>
        <taxon>Cupressales</taxon>
        <taxon>Taxaceae</taxon>
        <taxon>Taxus</taxon>
    </lineage>
</organism>
<accession>A0AA38CWX2</accession>
<name>A0AA38CWX2_TAXCH</name>
<keyword evidence="2" id="KW-1185">Reference proteome</keyword>
<dbReference type="SUPFAM" id="SSF48371">
    <property type="entry name" value="ARM repeat"/>
    <property type="match status" value="1"/>
</dbReference>
<protein>
    <submittedName>
        <fullName evidence="1">Uncharacterized protein</fullName>
    </submittedName>
</protein>
<dbReference type="PANTHER" id="PTHR16216:SF2">
    <property type="entry name" value="DYNEIN AXONEMAL ASSEMBLY FACTOR 5"/>
    <property type="match status" value="1"/>
</dbReference>
<reference evidence="1 2" key="1">
    <citation type="journal article" date="2021" name="Nat. Plants">
        <title>The Taxus genome provides insights into paclitaxel biosynthesis.</title>
        <authorList>
            <person name="Xiong X."/>
            <person name="Gou J."/>
            <person name="Liao Q."/>
            <person name="Li Y."/>
            <person name="Zhou Q."/>
            <person name="Bi G."/>
            <person name="Li C."/>
            <person name="Du R."/>
            <person name="Wang X."/>
            <person name="Sun T."/>
            <person name="Guo L."/>
            <person name="Liang H."/>
            <person name="Lu P."/>
            <person name="Wu Y."/>
            <person name="Zhang Z."/>
            <person name="Ro D.K."/>
            <person name="Shang Y."/>
            <person name="Huang S."/>
            <person name="Yan J."/>
        </authorList>
    </citation>
    <scope>NUCLEOTIDE SEQUENCE [LARGE SCALE GENOMIC DNA]</scope>
    <source>
        <strain evidence="1">Ta-2019</strain>
    </source>
</reference>
<dbReference type="OMA" id="QCLYREL"/>
<dbReference type="InterPro" id="IPR011989">
    <property type="entry name" value="ARM-like"/>
</dbReference>
<dbReference type="AlphaFoldDB" id="A0AA38CWX2"/>